<dbReference type="GO" id="GO:0016705">
    <property type="term" value="F:oxidoreductase activity, acting on paired donors, with incorporation or reduction of molecular oxygen"/>
    <property type="evidence" value="ECO:0007669"/>
    <property type="project" value="InterPro"/>
</dbReference>
<accession>A0A5M8Q170</accession>
<keyword evidence="1" id="KW-0560">Oxidoreductase</keyword>
<dbReference type="PANTHER" id="PTHR24305">
    <property type="entry name" value="CYTOCHROME P450"/>
    <property type="match status" value="1"/>
</dbReference>
<dbReference type="AlphaFoldDB" id="A0A5M8Q170"/>
<dbReference type="GO" id="GO:0004497">
    <property type="term" value="F:monooxygenase activity"/>
    <property type="evidence" value="ECO:0007669"/>
    <property type="project" value="UniProtKB-KW"/>
</dbReference>
<dbReference type="InterPro" id="IPR050121">
    <property type="entry name" value="Cytochrome_P450_monoxygenase"/>
</dbReference>
<evidence type="ECO:0000313" key="1">
    <source>
        <dbReference type="EMBL" id="KAA6414706.1"/>
    </source>
</evidence>
<reference evidence="1 2" key="1">
    <citation type="submission" date="2019-09" db="EMBL/GenBank/DDBJ databases">
        <title>The hologenome of the rock-dwelling lichen Lasallia pustulata.</title>
        <authorList>
            <person name="Greshake Tzovaras B."/>
            <person name="Segers F."/>
            <person name="Bicker A."/>
            <person name="Dal Grande F."/>
            <person name="Otte J."/>
            <person name="Hankeln T."/>
            <person name="Schmitt I."/>
            <person name="Ebersberger I."/>
        </authorList>
    </citation>
    <scope>NUCLEOTIDE SEQUENCE [LARGE SCALE GENOMIC DNA]</scope>
    <source>
        <strain evidence="1">A1-1</strain>
    </source>
</reference>
<dbReference type="GO" id="GO:0020037">
    <property type="term" value="F:heme binding"/>
    <property type="evidence" value="ECO:0007669"/>
    <property type="project" value="InterPro"/>
</dbReference>
<gene>
    <name evidence="1" type="ORF">FRX48_01456</name>
</gene>
<dbReference type="OrthoDB" id="1470350at2759"/>
<dbReference type="SUPFAM" id="SSF48264">
    <property type="entry name" value="Cytochrome P450"/>
    <property type="match status" value="1"/>
</dbReference>
<name>A0A5M8Q170_9LECA</name>
<dbReference type="PANTHER" id="PTHR24305:SF226">
    <property type="entry name" value="CYTOCHROME P450 MONOOXYGENASE"/>
    <property type="match status" value="1"/>
</dbReference>
<organism evidence="1 2">
    <name type="scientific">Lasallia pustulata</name>
    <dbReference type="NCBI Taxonomy" id="136370"/>
    <lineage>
        <taxon>Eukaryota</taxon>
        <taxon>Fungi</taxon>
        <taxon>Dikarya</taxon>
        <taxon>Ascomycota</taxon>
        <taxon>Pezizomycotina</taxon>
        <taxon>Lecanoromycetes</taxon>
        <taxon>OSLEUM clade</taxon>
        <taxon>Umbilicariomycetidae</taxon>
        <taxon>Umbilicariales</taxon>
        <taxon>Umbilicariaceae</taxon>
        <taxon>Lasallia</taxon>
    </lineage>
</organism>
<keyword evidence="1" id="KW-0503">Monooxygenase</keyword>
<dbReference type="EMBL" id="VXIT01000002">
    <property type="protein sequence ID" value="KAA6414706.1"/>
    <property type="molecule type" value="Genomic_DNA"/>
</dbReference>
<comment type="caution">
    <text evidence="1">The sequence shown here is derived from an EMBL/GenBank/DDBJ whole genome shotgun (WGS) entry which is preliminary data.</text>
</comment>
<protein>
    <submittedName>
        <fullName evidence="1">Benzoate 4-monooxygenase cytochrome P450</fullName>
    </submittedName>
</protein>
<sequence length="178" mass="19831">MSFGSGGSGGELAIAESFNGLFYTTLRASIDPKLQRRFVGAVVNSWRGLLIALSCLALRLVAIWIYRLTFHPLAKYPGPWLAKVSDLYGAYYNARRQLHIETEKGHRRWGPLIRQGPDKLVFNSATALHDVYSSNEVQQKSYGYTTMIPAPGAYNISTAVDKGIHKHKRKVLSQGFSD</sequence>
<proteinExistence type="predicted"/>
<dbReference type="Proteomes" id="UP000324767">
    <property type="component" value="Unassembled WGS sequence"/>
</dbReference>
<evidence type="ECO:0000313" key="2">
    <source>
        <dbReference type="Proteomes" id="UP000324767"/>
    </source>
</evidence>
<dbReference type="GO" id="GO:0005506">
    <property type="term" value="F:iron ion binding"/>
    <property type="evidence" value="ECO:0007669"/>
    <property type="project" value="InterPro"/>
</dbReference>
<dbReference type="InterPro" id="IPR036396">
    <property type="entry name" value="Cyt_P450_sf"/>
</dbReference>
<dbReference type="Gene3D" id="1.10.630.10">
    <property type="entry name" value="Cytochrome P450"/>
    <property type="match status" value="1"/>
</dbReference>